<keyword evidence="7 8" id="KW-0472">Membrane</keyword>
<evidence type="ECO:0000256" key="9">
    <source>
        <dbReference type="RuleBase" id="RU000488"/>
    </source>
</evidence>
<dbReference type="InParanoid" id="G0V622"/>
<sequence length="302" mass="33734">MTDSPTKQIKYPWWYGGAAGIFACVMTHPLDLAKVRLQAAPLPKPTLGRMLTTILRNENVMGLYSGLSAAVLRQCTYTTVRFGAYDLMKENLIPQGHINDMVYLLPCSMFSGAIGGLVGNFADVVNIRMQNDSALKPELRRNYRNAIDGVYKIYMHEGGIKTLLTGWKPNMVRGVLMTASQVVTYDVFKNYLVTKLSFDPKKNSTHLSASLLAGLVATTICSPADVIKTRIMNAHKTESESAIKILTSAIKKEGPSFMFRGWLPSFTRLGPFTMLIFFAIEQLKKHRVGMPKIEEEEEEELK</sequence>
<dbReference type="SUPFAM" id="SSF103506">
    <property type="entry name" value="Mitochondrial carrier"/>
    <property type="match status" value="1"/>
</dbReference>
<gene>
    <name evidence="10" type="primary">NCAS0A03540</name>
    <name evidence="10" type="ordered locus">NCAS_0A03540</name>
</gene>
<keyword evidence="5" id="KW-0677">Repeat</keyword>
<evidence type="ECO:0008006" key="12">
    <source>
        <dbReference type="Google" id="ProtNLM"/>
    </source>
</evidence>
<dbReference type="PROSITE" id="PS50920">
    <property type="entry name" value="SOLCAR"/>
    <property type="match status" value="3"/>
</dbReference>
<dbReference type="PANTHER" id="PTHR45618">
    <property type="entry name" value="MITOCHONDRIAL DICARBOXYLATE CARRIER-RELATED"/>
    <property type="match status" value="1"/>
</dbReference>
<name>G0V622_NAUCA</name>
<accession>G0V622</accession>
<dbReference type="Pfam" id="PF00153">
    <property type="entry name" value="Mito_carr"/>
    <property type="match status" value="3"/>
</dbReference>
<evidence type="ECO:0000256" key="6">
    <source>
        <dbReference type="ARBA" id="ARBA00022989"/>
    </source>
</evidence>
<feature type="repeat" description="Solcar" evidence="8">
    <location>
        <begin position="99"/>
        <end position="191"/>
    </location>
</feature>
<feature type="repeat" description="Solcar" evidence="8">
    <location>
        <begin position="201"/>
        <end position="286"/>
    </location>
</feature>
<dbReference type="InterPro" id="IPR018108">
    <property type="entry name" value="MCP_transmembrane"/>
</dbReference>
<evidence type="ECO:0000256" key="7">
    <source>
        <dbReference type="ARBA" id="ARBA00023136"/>
    </source>
</evidence>
<dbReference type="GO" id="GO:0005740">
    <property type="term" value="C:mitochondrial envelope"/>
    <property type="evidence" value="ECO:0007669"/>
    <property type="project" value="EnsemblFungi"/>
</dbReference>
<evidence type="ECO:0000256" key="8">
    <source>
        <dbReference type="PROSITE-ProRule" id="PRU00282"/>
    </source>
</evidence>
<keyword evidence="4 8" id="KW-0812">Transmembrane</keyword>
<dbReference type="Gene3D" id="1.50.40.10">
    <property type="entry name" value="Mitochondrial carrier domain"/>
    <property type="match status" value="1"/>
</dbReference>
<dbReference type="AlphaFoldDB" id="G0V622"/>
<reference key="2">
    <citation type="submission" date="2011-08" db="EMBL/GenBank/DDBJ databases">
        <title>Genome sequence of Naumovozyma castellii.</title>
        <authorList>
            <person name="Gordon J.L."/>
            <person name="Armisen D."/>
            <person name="Proux-Wera E."/>
            <person name="OhEigeartaigh S.S."/>
            <person name="Byrne K.P."/>
            <person name="Wolfe K.H."/>
        </authorList>
    </citation>
    <scope>NUCLEOTIDE SEQUENCE</scope>
    <source>
        <strain>Type strain:CBS 4309</strain>
    </source>
</reference>
<dbReference type="InterPro" id="IPR050391">
    <property type="entry name" value="Mito_Metabolite_Transporter"/>
</dbReference>
<dbReference type="OMA" id="TTRFGAY"/>
<dbReference type="RefSeq" id="XP_003673301.1">
    <property type="nucleotide sequence ID" value="XM_003673253.1"/>
</dbReference>
<evidence type="ECO:0000256" key="5">
    <source>
        <dbReference type="ARBA" id="ARBA00022737"/>
    </source>
</evidence>
<comment type="subcellular location">
    <subcellularLocation>
        <location evidence="1">Membrane</location>
        <topology evidence="1">Multi-pass membrane protein</topology>
    </subcellularLocation>
</comment>
<dbReference type="STRING" id="1064592.G0V622"/>
<reference evidence="10 11" key="1">
    <citation type="journal article" date="2011" name="Proc. Natl. Acad. Sci. U.S.A.">
        <title>Evolutionary erosion of yeast sex chromosomes by mating-type switching accidents.</title>
        <authorList>
            <person name="Gordon J.L."/>
            <person name="Armisen D."/>
            <person name="Proux-Wera E."/>
            <person name="Oheigeartaigh S.S."/>
            <person name="Byrne K.P."/>
            <person name="Wolfe K.H."/>
        </authorList>
    </citation>
    <scope>NUCLEOTIDE SEQUENCE [LARGE SCALE GENOMIC DNA]</scope>
    <source>
        <strain evidence="11">ATCC 76901 / BCRC 22586 / CBS 4309 / NBRC 1992 / NRRL Y-12630</strain>
    </source>
</reference>
<dbReference type="OrthoDB" id="448427at2759"/>
<proteinExistence type="inferred from homology"/>
<dbReference type="GO" id="GO:0016020">
    <property type="term" value="C:membrane"/>
    <property type="evidence" value="ECO:0007669"/>
    <property type="project" value="UniProtKB-SubCell"/>
</dbReference>
<dbReference type="eggNOG" id="KOG0759">
    <property type="taxonomic scope" value="Eukaryota"/>
</dbReference>
<keyword evidence="6" id="KW-1133">Transmembrane helix</keyword>
<dbReference type="InterPro" id="IPR023395">
    <property type="entry name" value="MCP_dom_sf"/>
</dbReference>
<evidence type="ECO:0000313" key="10">
    <source>
        <dbReference type="EMBL" id="CCC66912.1"/>
    </source>
</evidence>
<evidence type="ECO:0000256" key="2">
    <source>
        <dbReference type="ARBA" id="ARBA00006375"/>
    </source>
</evidence>
<organism evidence="10 11">
    <name type="scientific">Naumovozyma castellii</name>
    <name type="common">Yeast</name>
    <name type="synonym">Saccharomyces castellii</name>
    <dbReference type="NCBI Taxonomy" id="27288"/>
    <lineage>
        <taxon>Eukaryota</taxon>
        <taxon>Fungi</taxon>
        <taxon>Dikarya</taxon>
        <taxon>Ascomycota</taxon>
        <taxon>Saccharomycotina</taxon>
        <taxon>Saccharomycetes</taxon>
        <taxon>Saccharomycetales</taxon>
        <taxon>Saccharomycetaceae</taxon>
        <taxon>Naumovozyma</taxon>
    </lineage>
</organism>
<dbReference type="HOGENOM" id="CLU_015166_14_1_1"/>
<evidence type="ECO:0000256" key="4">
    <source>
        <dbReference type="ARBA" id="ARBA00022692"/>
    </source>
</evidence>
<evidence type="ECO:0000256" key="1">
    <source>
        <dbReference type="ARBA" id="ARBA00004141"/>
    </source>
</evidence>
<dbReference type="FunCoup" id="G0V622">
    <property type="interactions" value="989"/>
</dbReference>
<dbReference type="Proteomes" id="UP000001640">
    <property type="component" value="Chromosome 1"/>
</dbReference>
<protein>
    <recommendedName>
        <fullName evidence="12">Mitochondrial dicarboxylate transporter</fullName>
    </recommendedName>
</protein>
<evidence type="ECO:0000313" key="11">
    <source>
        <dbReference type="Proteomes" id="UP000001640"/>
    </source>
</evidence>
<feature type="repeat" description="Solcar" evidence="8">
    <location>
        <begin position="7"/>
        <end position="91"/>
    </location>
</feature>
<dbReference type="GO" id="GO:0005310">
    <property type="term" value="F:dicarboxylic acid transmembrane transporter activity"/>
    <property type="evidence" value="ECO:0007669"/>
    <property type="project" value="EnsemblFungi"/>
</dbReference>
<dbReference type="PROSITE" id="PS51257">
    <property type="entry name" value="PROKAR_LIPOPROTEIN"/>
    <property type="match status" value="1"/>
</dbReference>
<dbReference type="KEGG" id="ncs:NCAS_0A03540"/>
<dbReference type="GeneID" id="96900399"/>
<keyword evidence="11" id="KW-1185">Reference proteome</keyword>
<keyword evidence="3 9" id="KW-0813">Transport</keyword>
<comment type="similarity">
    <text evidence="2 9">Belongs to the mitochondrial carrier (TC 2.A.29) family.</text>
</comment>
<dbReference type="EMBL" id="HE576752">
    <property type="protein sequence ID" value="CCC66912.1"/>
    <property type="molecule type" value="Genomic_DNA"/>
</dbReference>
<evidence type="ECO:0000256" key="3">
    <source>
        <dbReference type="ARBA" id="ARBA00022448"/>
    </source>
</evidence>